<evidence type="ECO:0000313" key="1">
    <source>
        <dbReference type="EMBL" id="MFD1926861.1"/>
    </source>
</evidence>
<name>A0ABW4SDY2_9BACL</name>
<dbReference type="Pfam" id="PF10719">
    <property type="entry name" value="ComFB"/>
    <property type="match status" value="1"/>
</dbReference>
<sequence length="96" mass="10727">MAIHNVMEDVIRDVLLTNKDQLHLTCSCERCLNDIMAIALNNSPARYIVEEKYSPYVRANHEADRQGATNILSTVAKAAAIVSNDPRCPQTTEKIE</sequence>
<comment type="caution">
    <text evidence="1">The sequence shown here is derived from an EMBL/GenBank/DDBJ whole genome shotgun (WGS) entry which is preliminary data.</text>
</comment>
<evidence type="ECO:0000313" key="2">
    <source>
        <dbReference type="Proteomes" id="UP001597218"/>
    </source>
</evidence>
<accession>A0ABW4SDY2</accession>
<proteinExistence type="predicted"/>
<dbReference type="EMBL" id="JBHUGI010000004">
    <property type="protein sequence ID" value="MFD1926861.1"/>
    <property type="molecule type" value="Genomic_DNA"/>
</dbReference>
<protein>
    <submittedName>
        <fullName evidence="1">Late competence development ComFB family protein</fullName>
    </submittedName>
</protein>
<dbReference type="Proteomes" id="UP001597218">
    <property type="component" value="Unassembled WGS sequence"/>
</dbReference>
<dbReference type="RefSeq" id="WP_381535514.1">
    <property type="nucleotide sequence ID" value="NZ_JBHUGI010000004.1"/>
</dbReference>
<dbReference type="InterPro" id="IPR019657">
    <property type="entry name" value="ComFB"/>
</dbReference>
<reference evidence="2" key="1">
    <citation type="journal article" date="2019" name="Int. J. Syst. Evol. Microbiol.">
        <title>The Global Catalogue of Microorganisms (GCM) 10K type strain sequencing project: providing services to taxonomists for standard genome sequencing and annotation.</title>
        <authorList>
            <consortium name="The Broad Institute Genomics Platform"/>
            <consortium name="The Broad Institute Genome Sequencing Center for Infectious Disease"/>
            <person name="Wu L."/>
            <person name="Ma J."/>
        </authorList>
    </citation>
    <scope>NUCLEOTIDE SEQUENCE [LARGE SCALE GENOMIC DNA]</scope>
    <source>
        <strain evidence="2">CGMCC 4.7177</strain>
    </source>
</reference>
<gene>
    <name evidence="1" type="ORF">ACFSFY_02070</name>
</gene>
<organism evidence="1 2">
    <name type="scientific">Sporosarcina siberiensis</name>
    <dbReference type="NCBI Taxonomy" id="1365606"/>
    <lineage>
        <taxon>Bacteria</taxon>
        <taxon>Bacillati</taxon>
        <taxon>Bacillota</taxon>
        <taxon>Bacilli</taxon>
        <taxon>Bacillales</taxon>
        <taxon>Caryophanaceae</taxon>
        <taxon>Sporosarcina</taxon>
    </lineage>
</organism>
<keyword evidence="2" id="KW-1185">Reference proteome</keyword>